<name>A0A2A7SAV7_BURGA</name>
<accession>A0A2A7SAV7</accession>
<feature type="chain" id="PRO_5013332454" evidence="1">
    <location>
        <begin position="22"/>
        <end position="130"/>
    </location>
</feature>
<gene>
    <name evidence="2" type="ORF">CRM94_16325</name>
</gene>
<sequence length="130" mass="13700">MMRYCLPLAILAGLIAQSAFASTRLPDYGVTEIGNPGSGRYVFCTETTCPEPTIKHIAAPTAVVPPSLPITVTPSFESHPLPAPTGATVKPRHSHRARARHGRHVRTAISSVQCIGAADGATTAKPLAHR</sequence>
<evidence type="ECO:0000313" key="2">
    <source>
        <dbReference type="EMBL" id="PEH40573.1"/>
    </source>
</evidence>
<evidence type="ECO:0000256" key="1">
    <source>
        <dbReference type="SAM" id="SignalP"/>
    </source>
</evidence>
<reference evidence="3" key="1">
    <citation type="submission" date="2017-09" db="EMBL/GenBank/DDBJ databases">
        <title>FDA dAtabase for Regulatory Grade micrObial Sequences (FDA-ARGOS): Supporting development and validation of Infectious Disease Dx tests.</title>
        <authorList>
            <person name="Minogue T."/>
            <person name="Wolcott M."/>
            <person name="Wasieloski L."/>
            <person name="Aguilar W."/>
            <person name="Moore D."/>
            <person name="Tallon L."/>
            <person name="Sadzewicz L."/>
            <person name="Ott S."/>
            <person name="Zhao X."/>
            <person name="Nagaraj S."/>
            <person name="Vavikolanu K."/>
            <person name="Aluvathingal J."/>
            <person name="Nadendla S."/>
            <person name="Sichtig H."/>
        </authorList>
    </citation>
    <scope>NUCLEOTIDE SEQUENCE [LARGE SCALE GENOMIC DNA]</scope>
    <source>
        <strain evidence="3">FDAARGOS_390</strain>
    </source>
</reference>
<evidence type="ECO:0000313" key="3">
    <source>
        <dbReference type="Proteomes" id="UP000220629"/>
    </source>
</evidence>
<feature type="signal peptide" evidence="1">
    <location>
        <begin position="1"/>
        <end position="21"/>
    </location>
</feature>
<dbReference type="EMBL" id="PDDY01000002">
    <property type="protein sequence ID" value="PEH40573.1"/>
    <property type="molecule type" value="Genomic_DNA"/>
</dbReference>
<dbReference type="AlphaFoldDB" id="A0A2A7SAV7"/>
<comment type="caution">
    <text evidence="2">The sequence shown here is derived from an EMBL/GenBank/DDBJ whole genome shotgun (WGS) entry which is preliminary data.</text>
</comment>
<dbReference type="Proteomes" id="UP000220629">
    <property type="component" value="Unassembled WGS sequence"/>
</dbReference>
<keyword evidence="1" id="KW-0732">Signal</keyword>
<proteinExistence type="predicted"/>
<organism evidence="2 3">
    <name type="scientific">Burkholderia gladioli</name>
    <name type="common">Pseudomonas marginata</name>
    <name type="synonym">Phytomonas marginata</name>
    <dbReference type="NCBI Taxonomy" id="28095"/>
    <lineage>
        <taxon>Bacteria</taxon>
        <taxon>Pseudomonadati</taxon>
        <taxon>Pseudomonadota</taxon>
        <taxon>Betaproteobacteria</taxon>
        <taxon>Burkholderiales</taxon>
        <taxon>Burkholderiaceae</taxon>
        <taxon>Burkholderia</taxon>
    </lineage>
</organism>
<dbReference type="RefSeq" id="WP_098153276.1">
    <property type="nucleotide sequence ID" value="NZ_CADEXK010000014.1"/>
</dbReference>
<protein>
    <submittedName>
        <fullName evidence="2">Uncharacterized protein</fullName>
    </submittedName>
</protein>